<dbReference type="InterPro" id="IPR005846">
    <property type="entry name" value="A-D-PHexomutase_a/b/a-III"/>
</dbReference>
<feature type="domain" description="Alpha-D-phosphohexomutase alpha/beta/alpha" evidence="8">
    <location>
        <begin position="233"/>
        <end position="336"/>
    </location>
</feature>
<evidence type="ECO:0000256" key="5">
    <source>
        <dbReference type="ARBA" id="ARBA00022842"/>
    </source>
</evidence>
<dbReference type="PANTHER" id="PTHR45745">
    <property type="entry name" value="PHOSPHOMANNOMUTASE 45A"/>
    <property type="match status" value="1"/>
</dbReference>
<dbReference type="InterPro" id="IPR016055">
    <property type="entry name" value="A-D-PHexomutase_a/b/a-I/II/III"/>
</dbReference>
<dbReference type="InterPro" id="IPR036900">
    <property type="entry name" value="A-D-PHexomutase_C_sf"/>
</dbReference>
<evidence type="ECO:0000256" key="6">
    <source>
        <dbReference type="ARBA" id="ARBA00023235"/>
    </source>
</evidence>
<dbReference type="AlphaFoldDB" id="A0A7C4QNZ1"/>
<dbReference type="PANTHER" id="PTHR45745:SF1">
    <property type="entry name" value="PHOSPHOGLUCOMUTASE 2B-RELATED"/>
    <property type="match status" value="1"/>
</dbReference>
<gene>
    <name evidence="10" type="ORF">ENS64_00950</name>
</gene>
<dbReference type="GO" id="GO:0006166">
    <property type="term" value="P:purine ribonucleoside salvage"/>
    <property type="evidence" value="ECO:0007669"/>
    <property type="project" value="TreeGrafter"/>
</dbReference>
<sequence>MRASEGPFTHGEWLAAAQSRGELTPETVAHIRKWLEQPWYRAARPALEQLLARREVAELTRLFWERIPFGTGGRRGPMADLGSATINPRTIAESAHGLAVYVRQTVKEDALRAAVAFDTRLRSREFAEVTAGVLAAQGFTVFFYPQPRATPQLSFTVRKLGCHCGVMLSASHNPPGDNGFKAYWSHGGQVLAPHDLGIIACVDAAEEIPQLEFDDAVRAGAVVLLDAALDRAYVDAVCALSLAPQSRAIRALYTPLHGVGESSVWAVVRQAGFREAALFEPQRAPDGRFPNVPDHLPNPERTAAWEPAVVAAQAGGFDIVLASDPDADRIAVAARDAAGRFHCLTGNQLSALLCDFVLSQTQGLGRLTPEHYVIQTLVTTPLVAAIARGYGVDVVRELPVGFKHMAAVVEARGPEKFLYATEESLGYMAGDYCRDKDAAIGALWTLELAADLKAGGLTLLDRLRELHRRHGVHVESQVAREFPGPSGQAHIHSLLRRFRETPPASWGPCRWQRVRDYGRREVRSLPDNLVVGTLPLEAGDLLIAEGSADDCAVQLALRPSGTEPKIKFYLFVQAPPDAAVETRLDQCQALRSSLEQALEAWLAESPFRG</sequence>
<feature type="domain" description="Alpha-D-phosphohexomutase alpha/beta/alpha" evidence="9">
    <location>
        <begin position="346"/>
        <end position="453"/>
    </location>
</feature>
<dbReference type="Pfam" id="PF02880">
    <property type="entry name" value="PGM_PMM_III"/>
    <property type="match status" value="1"/>
</dbReference>
<dbReference type="GO" id="GO:0008973">
    <property type="term" value="F:phosphopentomutase activity"/>
    <property type="evidence" value="ECO:0007669"/>
    <property type="project" value="TreeGrafter"/>
</dbReference>
<evidence type="ECO:0000259" key="8">
    <source>
        <dbReference type="Pfam" id="PF02879"/>
    </source>
</evidence>
<dbReference type="Pfam" id="PF02879">
    <property type="entry name" value="PGM_PMM_II"/>
    <property type="match status" value="1"/>
</dbReference>
<dbReference type="Gene3D" id="3.40.120.10">
    <property type="entry name" value="Alpha-D-Glucose-1,6-Bisphosphate, subunit A, domain 3"/>
    <property type="match status" value="3"/>
</dbReference>
<keyword evidence="5" id="KW-0460">Magnesium</keyword>
<dbReference type="PROSITE" id="PS00710">
    <property type="entry name" value="PGM_PMM"/>
    <property type="match status" value="1"/>
</dbReference>
<keyword evidence="6" id="KW-0413">Isomerase</keyword>
<comment type="caution">
    <text evidence="10">The sequence shown here is derived from an EMBL/GenBank/DDBJ whole genome shotgun (WGS) entry which is preliminary data.</text>
</comment>
<dbReference type="SUPFAM" id="SSF53738">
    <property type="entry name" value="Phosphoglucomutase, first 3 domains"/>
    <property type="match status" value="3"/>
</dbReference>
<organism evidence="10">
    <name type="scientific">Schlesneria paludicola</name>
    <dbReference type="NCBI Taxonomy" id="360056"/>
    <lineage>
        <taxon>Bacteria</taxon>
        <taxon>Pseudomonadati</taxon>
        <taxon>Planctomycetota</taxon>
        <taxon>Planctomycetia</taxon>
        <taxon>Planctomycetales</taxon>
        <taxon>Planctomycetaceae</taxon>
        <taxon>Schlesneria</taxon>
    </lineage>
</organism>
<evidence type="ECO:0000313" key="10">
    <source>
        <dbReference type="EMBL" id="HGT37828.1"/>
    </source>
</evidence>
<dbReference type="InterPro" id="IPR005845">
    <property type="entry name" value="A-D-PHexomutase_a/b/a-II"/>
</dbReference>
<protein>
    <submittedName>
        <fullName evidence="10">Phospho-sugar mutase</fullName>
    </submittedName>
</protein>
<feature type="domain" description="Alpha-D-phosphohexomutase alpha/beta/alpha" evidence="7">
    <location>
        <begin position="69"/>
        <end position="207"/>
    </location>
</feature>
<evidence type="ECO:0000256" key="3">
    <source>
        <dbReference type="ARBA" id="ARBA00022553"/>
    </source>
</evidence>
<evidence type="ECO:0000259" key="7">
    <source>
        <dbReference type="Pfam" id="PF02878"/>
    </source>
</evidence>
<dbReference type="SUPFAM" id="SSF55957">
    <property type="entry name" value="Phosphoglucomutase, C-terminal domain"/>
    <property type="match status" value="1"/>
</dbReference>
<dbReference type="CDD" id="cd05799">
    <property type="entry name" value="PGM2"/>
    <property type="match status" value="1"/>
</dbReference>
<evidence type="ECO:0000256" key="1">
    <source>
        <dbReference type="ARBA" id="ARBA00001946"/>
    </source>
</evidence>
<evidence type="ECO:0000256" key="4">
    <source>
        <dbReference type="ARBA" id="ARBA00022723"/>
    </source>
</evidence>
<keyword evidence="4" id="KW-0479">Metal-binding</keyword>
<dbReference type="InterPro" id="IPR005844">
    <property type="entry name" value="A-D-PHexomutase_a/b/a-I"/>
</dbReference>
<comment type="cofactor">
    <cofactor evidence="1">
        <name>Mg(2+)</name>
        <dbReference type="ChEBI" id="CHEBI:18420"/>
    </cofactor>
</comment>
<comment type="similarity">
    <text evidence="2">Belongs to the phosphohexose mutase family.</text>
</comment>
<dbReference type="GO" id="GO:0005975">
    <property type="term" value="P:carbohydrate metabolic process"/>
    <property type="evidence" value="ECO:0007669"/>
    <property type="project" value="InterPro"/>
</dbReference>
<dbReference type="InterPro" id="IPR016066">
    <property type="entry name" value="A-D-PHexomutase_CS"/>
</dbReference>
<evidence type="ECO:0000256" key="2">
    <source>
        <dbReference type="ARBA" id="ARBA00010231"/>
    </source>
</evidence>
<dbReference type="EMBL" id="DSVQ01000003">
    <property type="protein sequence ID" value="HGT37828.1"/>
    <property type="molecule type" value="Genomic_DNA"/>
</dbReference>
<proteinExistence type="inferred from homology"/>
<dbReference type="GO" id="GO:0000287">
    <property type="term" value="F:magnesium ion binding"/>
    <property type="evidence" value="ECO:0007669"/>
    <property type="project" value="InterPro"/>
</dbReference>
<evidence type="ECO:0000259" key="9">
    <source>
        <dbReference type="Pfam" id="PF02880"/>
    </source>
</evidence>
<accession>A0A7C4QNZ1</accession>
<keyword evidence="3" id="KW-0597">Phosphoprotein</keyword>
<name>A0A7C4QNZ1_9PLAN</name>
<dbReference type="Pfam" id="PF02878">
    <property type="entry name" value="PGM_PMM_I"/>
    <property type="match status" value="1"/>
</dbReference>
<reference evidence="10" key="1">
    <citation type="journal article" date="2020" name="mSystems">
        <title>Genome- and Community-Level Interaction Insights into Carbon Utilization and Element Cycling Functions of Hydrothermarchaeota in Hydrothermal Sediment.</title>
        <authorList>
            <person name="Zhou Z."/>
            <person name="Liu Y."/>
            <person name="Xu W."/>
            <person name="Pan J."/>
            <person name="Luo Z.H."/>
            <person name="Li M."/>
        </authorList>
    </citation>
    <scope>NUCLEOTIDE SEQUENCE [LARGE SCALE GENOMIC DNA]</scope>
    <source>
        <strain evidence="10">SpSt-508</strain>
    </source>
</reference>